<gene>
    <name evidence="1" type="ORF">Salat_2999500</name>
</gene>
<comment type="caution">
    <text evidence="1">The sequence shown here is derived from an EMBL/GenBank/DDBJ whole genome shotgun (WGS) entry which is preliminary data.</text>
</comment>
<organism evidence="1 2">
    <name type="scientific">Sesamum alatum</name>
    <dbReference type="NCBI Taxonomy" id="300844"/>
    <lineage>
        <taxon>Eukaryota</taxon>
        <taxon>Viridiplantae</taxon>
        <taxon>Streptophyta</taxon>
        <taxon>Embryophyta</taxon>
        <taxon>Tracheophyta</taxon>
        <taxon>Spermatophyta</taxon>
        <taxon>Magnoliopsida</taxon>
        <taxon>eudicotyledons</taxon>
        <taxon>Gunneridae</taxon>
        <taxon>Pentapetalae</taxon>
        <taxon>asterids</taxon>
        <taxon>lamiids</taxon>
        <taxon>Lamiales</taxon>
        <taxon>Pedaliaceae</taxon>
        <taxon>Sesamum</taxon>
    </lineage>
</organism>
<evidence type="ECO:0000313" key="1">
    <source>
        <dbReference type="EMBL" id="KAK4411957.1"/>
    </source>
</evidence>
<reference evidence="1" key="2">
    <citation type="journal article" date="2024" name="Plant">
        <title>Genomic evolution and insights into agronomic trait innovations of Sesamum species.</title>
        <authorList>
            <person name="Miao H."/>
            <person name="Wang L."/>
            <person name="Qu L."/>
            <person name="Liu H."/>
            <person name="Sun Y."/>
            <person name="Le M."/>
            <person name="Wang Q."/>
            <person name="Wei S."/>
            <person name="Zheng Y."/>
            <person name="Lin W."/>
            <person name="Duan Y."/>
            <person name="Cao H."/>
            <person name="Xiong S."/>
            <person name="Wang X."/>
            <person name="Wei L."/>
            <person name="Li C."/>
            <person name="Ma Q."/>
            <person name="Ju M."/>
            <person name="Zhao R."/>
            <person name="Li G."/>
            <person name="Mu C."/>
            <person name="Tian Q."/>
            <person name="Mei H."/>
            <person name="Zhang T."/>
            <person name="Gao T."/>
            <person name="Zhang H."/>
        </authorList>
    </citation>
    <scope>NUCLEOTIDE SEQUENCE</scope>
    <source>
        <strain evidence="1">3651</strain>
    </source>
</reference>
<sequence length="125" mass="14131">MESRCSVAEVYSLRPYLPVLEPLLLMSPLVQVLSPVLESAPSYDMQKGTRLLGSIEQHLHPLAAAFLNEVYPNRISTSQIRLGLSSCRRTLCTLENGNLPTDLQRWESTCLLLRPHLKLTRNFIV</sequence>
<name>A0AAE1XID6_9LAMI</name>
<protein>
    <submittedName>
        <fullName evidence="1">Uncharacterized protein</fullName>
    </submittedName>
</protein>
<reference evidence="1" key="1">
    <citation type="submission" date="2020-06" db="EMBL/GenBank/DDBJ databases">
        <authorList>
            <person name="Li T."/>
            <person name="Hu X."/>
            <person name="Zhang T."/>
            <person name="Song X."/>
            <person name="Zhang H."/>
            <person name="Dai N."/>
            <person name="Sheng W."/>
            <person name="Hou X."/>
            <person name="Wei L."/>
        </authorList>
    </citation>
    <scope>NUCLEOTIDE SEQUENCE</scope>
    <source>
        <strain evidence="1">3651</strain>
        <tissue evidence="1">Leaf</tissue>
    </source>
</reference>
<dbReference type="AlphaFoldDB" id="A0AAE1XID6"/>
<dbReference type="Proteomes" id="UP001293254">
    <property type="component" value="Unassembled WGS sequence"/>
</dbReference>
<accession>A0AAE1XID6</accession>
<proteinExistence type="predicted"/>
<keyword evidence="2" id="KW-1185">Reference proteome</keyword>
<dbReference type="EMBL" id="JACGWO010000095">
    <property type="protein sequence ID" value="KAK4411957.1"/>
    <property type="molecule type" value="Genomic_DNA"/>
</dbReference>
<evidence type="ECO:0000313" key="2">
    <source>
        <dbReference type="Proteomes" id="UP001293254"/>
    </source>
</evidence>